<dbReference type="GO" id="GO:0007166">
    <property type="term" value="P:cell surface receptor signaling pathway"/>
    <property type="evidence" value="ECO:0007669"/>
    <property type="project" value="TreeGrafter"/>
</dbReference>
<dbReference type="AlphaFoldDB" id="A0A8C9ZT51"/>
<dbReference type="GO" id="GO:0004888">
    <property type="term" value="F:transmembrane signaling receptor activity"/>
    <property type="evidence" value="ECO:0007669"/>
    <property type="project" value="TreeGrafter"/>
</dbReference>
<dbReference type="GeneTree" id="ENSGT00940000175251"/>
<dbReference type="PANTHER" id="PTHR11481">
    <property type="entry name" value="IMMUNOGLOBULIN FC RECEPTOR"/>
    <property type="match status" value="1"/>
</dbReference>
<proteinExistence type="predicted"/>
<evidence type="ECO:0000256" key="4">
    <source>
        <dbReference type="SAM" id="SignalP"/>
    </source>
</evidence>
<keyword evidence="3" id="KW-0472">Membrane</keyword>
<dbReference type="PROSITE" id="PS50835">
    <property type="entry name" value="IG_LIKE"/>
    <property type="match status" value="2"/>
</dbReference>
<dbReference type="Proteomes" id="UP000694568">
    <property type="component" value="Unplaced"/>
</dbReference>
<sequence>MKAILLFLLLFSTCQTSILCQVFVTIPANRSQYFEYEKMSVGCGDWTAWRYTTDGLKLSQCALGWGDKVSSNCNMKAVKLSDSGVYWCQSKHGDSSHTVNITVTGGPVILQSRVLPVTEGENVTLHCKTKTSSNLPADFYKDGRHIGTGKGQWTIGNFSKTDEGAYKCKVPDGESPLSWLLMKDDSAPASLTASPKSSQLFEYKKLSLNCGDHRRLHGWKIFRATSSNAKSFGKMSSCGDDWGVPTSTGCELHAAKQDDSAIYWCESPGRQRSNSLDISFHDKPVILESPVVPVMAGQEVPLRCSTKQSSNLSALFYKDGLEIETKLAGQMTIRRDLPGHVTILRVSTSHEGLYKCHISGVGESSASWLFVRAAQSNTTKPPSPVYPSQLMWTVIRHLVVAFPYCIATILMLCTCAHRPKGRNQLVSMEMCPPSEDDEARGRDYDDVTIEHHF</sequence>
<dbReference type="SMART" id="SM00409">
    <property type="entry name" value="IG"/>
    <property type="match status" value="3"/>
</dbReference>
<dbReference type="InterPro" id="IPR050488">
    <property type="entry name" value="Ig_Fc_receptor"/>
</dbReference>
<evidence type="ECO:0000259" key="5">
    <source>
        <dbReference type="PROSITE" id="PS50835"/>
    </source>
</evidence>
<name>A0A8C9ZT51_SANLU</name>
<feature type="domain" description="Ig-like" evidence="5">
    <location>
        <begin position="107"/>
        <end position="178"/>
    </location>
</feature>
<keyword evidence="1 4" id="KW-0732">Signal</keyword>
<protein>
    <submittedName>
        <fullName evidence="6">Fc receptor-like protein 5</fullName>
    </submittedName>
</protein>
<dbReference type="InterPro" id="IPR003599">
    <property type="entry name" value="Ig_sub"/>
</dbReference>
<reference evidence="6" key="2">
    <citation type="submission" date="2025-09" db="UniProtKB">
        <authorList>
            <consortium name="Ensembl"/>
        </authorList>
    </citation>
    <scope>IDENTIFICATION</scope>
</reference>
<gene>
    <name evidence="6" type="primary">LOC116053708</name>
</gene>
<feature type="signal peptide" evidence="4">
    <location>
        <begin position="1"/>
        <end position="20"/>
    </location>
</feature>
<dbReference type="InterPro" id="IPR003598">
    <property type="entry name" value="Ig_sub2"/>
</dbReference>
<dbReference type="InterPro" id="IPR013783">
    <property type="entry name" value="Ig-like_fold"/>
</dbReference>
<dbReference type="PANTHER" id="PTHR11481:SF64">
    <property type="entry name" value="FC RECEPTOR-LIKE PROTEIN 4"/>
    <property type="match status" value="1"/>
</dbReference>
<dbReference type="Gene3D" id="2.60.40.10">
    <property type="entry name" value="Immunoglobulins"/>
    <property type="match status" value="3"/>
</dbReference>
<dbReference type="SMART" id="SM00408">
    <property type="entry name" value="IGc2"/>
    <property type="match status" value="2"/>
</dbReference>
<dbReference type="InterPro" id="IPR036179">
    <property type="entry name" value="Ig-like_dom_sf"/>
</dbReference>
<evidence type="ECO:0000256" key="2">
    <source>
        <dbReference type="ARBA" id="ARBA00023157"/>
    </source>
</evidence>
<dbReference type="OrthoDB" id="6151406at2759"/>
<feature type="transmembrane region" description="Helical" evidence="3">
    <location>
        <begin position="390"/>
        <end position="413"/>
    </location>
</feature>
<dbReference type="Ensembl" id="ENSSLUT00000042377.1">
    <property type="protein sequence ID" value="ENSSLUP00000041062.1"/>
    <property type="gene ID" value="ENSSLUG00000018295.1"/>
</dbReference>
<dbReference type="SUPFAM" id="SSF48726">
    <property type="entry name" value="Immunoglobulin"/>
    <property type="match status" value="2"/>
</dbReference>
<reference evidence="6" key="1">
    <citation type="submission" date="2025-08" db="UniProtKB">
        <authorList>
            <consortium name="Ensembl"/>
        </authorList>
    </citation>
    <scope>IDENTIFICATION</scope>
</reference>
<dbReference type="RefSeq" id="XP_031160671.1">
    <property type="nucleotide sequence ID" value="XM_031304811.2"/>
</dbReference>
<accession>A0A8C9ZT51</accession>
<keyword evidence="2" id="KW-1015">Disulfide bond</keyword>
<dbReference type="InterPro" id="IPR007110">
    <property type="entry name" value="Ig-like_dom"/>
</dbReference>
<keyword evidence="7" id="KW-1185">Reference proteome</keyword>
<dbReference type="GO" id="GO:0009897">
    <property type="term" value="C:external side of plasma membrane"/>
    <property type="evidence" value="ECO:0007669"/>
    <property type="project" value="TreeGrafter"/>
</dbReference>
<feature type="chain" id="PRO_5034515425" evidence="4">
    <location>
        <begin position="21"/>
        <end position="453"/>
    </location>
</feature>
<feature type="domain" description="Ig-like" evidence="5">
    <location>
        <begin position="284"/>
        <end position="367"/>
    </location>
</feature>
<evidence type="ECO:0000256" key="1">
    <source>
        <dbReference type="ARBA" id="ARBA00022729"/>
    </source>
</evidence>
<evidence type="ECO:0000313" key="7">
    <source>
        <dbReference type="Proteomes" id="UP000694568"/>
    </source>
</evidence>
<dbReference type="GO" id="GO:0006955">
    <property type="term" value="P:immune response"/>
    <property type="evidence" value="ECO:0007669"/>
    <property type="project" value="TreeGrafter"/>
</dbReference>
<organism evidence="6 7">
    <name type="scientific">Sander lucioperca</name>
    <name type="common">Pike-perch</name>
    <name type="synonym">Perca lucioperca</name>
    <dbReference type="NCBI Taxonomy" id="283035"/>
    <lineage>
        <taxon>Eukaryota</taxon>
        <taxon>Metazoa</taxon>
        <taxon>Chordata</taxon>
        <taxon>Craniata</taxon>
        <taxon>Vertebrata</taxon>
        <taxon>Euteleostomi</taxon>
        <taxon>Actinopterygii</taxon>
        <taxon>Neopterygii</taxon>
        <taxon>Teleostei</taxon>
        <taxon>Neoteleostei</taxon>
        <taxon>Acanthomorphata</taxon>
        <taxon>Eupercaria</taxon>
        <taxon>Perciformes</taxon>
        <taxon>Percoidei</taxon>
        <taxon>Percidae</taxon>
        <taxon>Luciopercinae</taxon>
        <taxon>Sander</taxon>
    </lineage>
</organism>
<dbReference type="GeneID" id="116053708"/>
<evidence type="ECO:0000256" key="3">
    <source>
        <dbReference type="SAM" id="Phobius"/>
    </source>
</evidence>
<keyword evidence="3" id="KW-0812">Transmembrane</keyword>
<dbReference type="KEGG" id="sluc:116053708"/>
<keyword evidence="3" id="KW-1133">Transmembrane helix</keyword>
<evidence type="ECO:0000313" key="6">
    <source>
        <dbReference type="Ensembl" id="ENSSLUP00000041062.1"/>
    </source>
</evidence>